<dbReference type="GO" id="GO:0016829">
    <property type="term" value="F:lyase activity"/>
    <property type="evidence" value="ECO:0007669"/>
    <property type="project" value="UniProtKB-KW"/>
</dbReference>
<dbReference type="Proteomes" id="UP000434052">
    <property type="component" value="Unassembled WGS sequence"/>
</dbReference>
<evidence type="ECO:0000313" key="3">
    <source>
        <dbReference type="Proteomes" id="UP000434052"/>
    </source>
</evidence>
<organism evidence="2 3">
    <name type="scientific">Oceanidesulfovibrio marinus</name>
    <dbReference type="NCBI Taxonomy" id="370038"/>
    <lineage>
        <taxon>Bacteria</taxon>
        <taxon>Pseudomonadati</taxon>
        <taxon>Thermodesulfobacteriota</taxon>
        <taxon>Desulfovibrionia</taxon>
        <taxon>Desulfovibrionales</taxon>
        <taxon>Desulfovibrionaceae</taxon>
        <taxon>Oceanidesulfovibrio</taxon>
    </lineage>
</organism>
<proteinExistence type="predicted"/>
<protein>
    <submittedName>
        <fullName evidence="2">Uncharacterized protein</fullName>
    </submittedName>
</protein>
<feature type="non-terminal residue" evidence="2">
    <location>
        <position position="1"/>
    </location>
</feature>
<evidence type="ECO:0000256" key="1">
    <source>
        <dbReference type="ARBA" id="ARBA00023239"/>
    </source>
</evidence>
<dbReference type="Gene3D" id="3.20.20.70">
    <property type="entry name" value="Aldolase class I"/>
    <property type="match status" value="1"/>
</dbReference>
<evidence type="ECO:0000313" key="2">
    <source>
        <dbReference type="EMBL" id="TVM24473.1"/>
    </source>
</evidence>
<gene>
    <name evidence="2" type="ORF">DQK91_23370</name>
</gene>
<dbReference type="SUPFAM" id="SSF51569">
    <property type="entry name" value="Aldolase"/>
    <property type="match status" value="1"/>
</dbReference>
<dbReference type="EMBL" id="QMIF01000324">
    <property type="protein sequence ID" value="TVM24473.1"/>
    <property type="molecule type" value="Genomic_DNA"/>
</dbReference>
<dbReference type="InterPro" id="IPR002220">
    <property type="entry name" value="DapA-like"/>
</dbReference>
<dbReference type="InterPro" id="IPR013785">
    <property type="entry name" value="Aldolase_TIM"/>
</dbReference>
<comment type="caution">
    <text evidence="2">The sequence shown here is derived from an EMBL/GenBank/DDBJ whole genome shotgun (WGS) entry which is preliminary data.</text>
</comment>
<dbReference type="AlphaFoldDB" id="A0A6P1ZA52"/>
<keyword evidence="1" id="KW-0456">Lyase</keyword>
<accession>A0A6P1ZA52</accession>
<dbReference type="Pfam" id="PF00701">
    <property type="entry name" value="DHDPS"/>
    <property type="match status" value="1"/>
</dbReference>
<name>A0A6P1ZA52_9BACT</name>
<sequence>PLEYATAASMSTKDYVVGMKDSSGSMVDFLHFTDAIQRAGGEVQMLTGREENLVPSLLMGAKDCITASSGIFPEIIDGAY</sequence>
<reference evidence="2 3" key="1">
    <citation type="submission" date="2018-06" db="EMBL/GenBank/DDBJ databases">
        <title>Complete genome of Desulfovibrio marinus P48SEP.</title>
        <authorList>
            <person name="Crispim J.S."/>
            <person name="Vidigal P.M.P."/>
            <person name="Silva L.C.F."/>
            <person name="Araujo L.C."/>
            <person name="Laguardia C.N."/>
            <person name="Dias R.S."/>
            <person name="Sousa M.P."/>
            <person name="Paula S.O."/>
            <person name="Silva C."/>
        </authorList>
    </citation>
    <scope>NUCLEOTIDE SEQUENCE [LARGE SCALE GENOMIC DNA]</scope>
    <source>
        <strain evidence="2 3">P48SEP</strain>
    </source>
</reference>
<dbReference type="RefSeq" id="WP_208738367.1">
    <property type="nucleotide sequence ID" value="NZ_QMIF01000324.1"/>
</dbReference>